<keyword evidence="2" id="KW-1133">Transmembrane helix</keyword>
<keyword evidence="4" id="KW-1185">Reference proteome</keyword>
<dbReference type="Proteomes" id="UP001165121">
    <property type="component" value="Unassembled WGS sequence"/>
</dbReference>
<dbReference type="EMBL" id="BSXT01001508">
    <property type="protein sequence ID" value="GMF43052.1"/>
    <property type="molecule type" value="Genomic_DNA"/>
</dbReference>
<feature type="transmembrane region" description="Helical" evidence="2">
    <location>
        <begin position="63"/>
        <end position="89"/>
    </location>
</feature>
<evidence type="ECO:0000313" key="3">
    <source>
        <dbReference type="EMBL" id="GMF43052.1"/>
    </source>
</evidence>
<evidence type="ECO:0000256" key="2">
    <source>
        <dbReference type="SAM" id="Phobius"/>
    </source>
</evidence>
<organism evidence="3 4">
    <name type="scientific">Phytophthora fragariaefolia</name>
    <dbReference type="NCBI Taxonomy" id="1490495"/>
    <lineage>
        <taxon>Eukaryota</taxon>
        <taxon>Sar</taxon>
        <taxon>Stramenopiles</taxon>
        <taxon>Oomycota</taxon>
        <taxon>Peronosporomycetes</taxon>
        <taxon>Peronosporales</taxon>
        <taxon>Peronosporaceae</taxon>
        <taxon>Phytophthora</taxon>
    </lineage>
</organism>
<accession>A0A9W6XN55</accession>
<evidence type="ECO:0000256" key="1">
    <source>
        <dbReference type="SAM" id="MobiDB-lite"/>
    </source>
</evidence>
<reference evidence="3" key="1">
    <citation type="submission" date="2023-04" db="EMBL/GenBank/DDBJ databases">
        <title>Phytophthora fragariaefolia NBRC 109709.</title>
        <authorList>
            <person name="Ichikawa N."/>
            <person name="Sato H."/>
            <person name="Tonouchi N."/>
        </authorList>
    </citation>
    <scope>NUCLEOTIDE SEQUENCE</scope>
    <source>
        <strain evidence="3">NBRC 109709</strain>
    </source>
</reference>
<sequence length="355" mass="37900">MAWIVSARPGEQRRGKGGGGPPPPQVVQSDAFPLQTCDSASPVDSFKVDIFFPPNHTGWTMRAAAAAAAAATPALAALALLLCWLLAAVNRTAPEPYMVRGRDALRRVFAPRLTVSIPARTRFSTSRRPKSTARAATVRGRQRKTFGGRYAHAFGACRRVGPQDHDVPGTVRGVHAVRQGGGAAAARRVLLRARAAQRERAVRAGQRGAVRSAEVPRGAAGPQRAAARAAGRRLPAARLLCVPVLHGRRGDVLCAAHGAARGEGGPAAVPAGERELHAQRVGEIDECLQLGGLWPADELRCRVEWRGGGAVSPDKYCLGRLRRWHRRGEMRGAGTLQVHLRVRGVCAVLLERDAL</sequence>
<keyword evidence="2" id="KW-0812">Transmembrane</keyword>
<evidence type="ECO:0000313" key="4">
    <source>
        <dbReference type="Proteomes" id="UP001165121"/>
    </source>
</evidence>
<protein>
    <submittedName>
        <fullName evidence="3">Unnamed protein product</fullName>
    </submittedName>
</protein>
<feature type="region of interest" description="Disordered" evidence="1">
    <location>
        <begin position="1"/>
        <end position="25"/>
    </location>
</feature>
<dbReference type="AlphaFoldDB" id="A0A9W6XN55"/>
<comment type="caution">
    <text evidence="3">The sequence shown here is derived from an EMBL/GenBank/DDBJ whole genome shotgun (WGS) entry which is preliminary data.</text>
</comment>
<gene>
    <name evidence="3" type="ORF">Pfra01_001437600</name>
</gene>
<proteinExistence type="predicted"/>
<feature type="region of interest" description="Disordered" evidence="1">
    <location>
        <begin position="202"/>
        <end position="222"/>
    </location>
</feature>
<feature type="compositionally biased region" description="Low complexity" evidence="1">
    <location>
        <begin position="203"/>
        <end position="222"/>
    </location>
</feature>
<keyword evidence="2" id="KW-0472">Membrane</keyword>
<name>A0A9W6XN55_9STRA</name>